<feature type="compositionally biased region" description="Low complexity" evidence="1">
    <location>
        <begin position="8"/>
        <end position="17"/>
    </location>
</feature>
<proteinExistence type="predicted"/>
<name>A0A183ARY5_9TREM</name>
<dbReference type="OrthoDB" id="6240187at2759"/>
<dbReference type="AlphaFoldDB" id="A0A183ARY5"/>
<dbReference type="EMBL" id="UZAN01047851">
    <property type="protein sequence ID" value="VDP85846.1"/>
    <property type="molecule type" value="Genomic_DNA"/>
</dbReference>
<sequence length="131" mass="14072">MSNEHRSVPSPSGIPSPTITNESDNPNRSCASPNLTEVTLIQRRAALIQSNAREATGRAMCAICGDPCIQPKTSPVKLNLETDSLSEMNDPLKKNSVSGDTKEKQAMAQRLVRFGGMLVCTTCIEIQAADL</sequence>
<organism evidence="4">
    <name type="scientific">Echinostoma caproni</name>
    <dbReference type="NCBI Taxonomy" id="27848"/>
    <lineage>
        <taxon>Eukaryota</taxon>
        <taxon>Metazoa</taxon>
        <taxon>Spiralia</taxon>
        <taxon>Lophotrochozoa</taxon>
        <taxon>Platyhelminthes</taxon>
        <taxon>Trematoda</taxon>
        <taxon>Digenea</taxon>
        <taxon>Plagiorchiida</taxon>
        <taxon>Echinostomata</taxon>
        <taxon>Echinostomatoidea</taxon>
        <taxon>Echinostomatidae</taxon>
        <taxon>Echinostoma</taxon>
    </lineage>
</organism>
<dbReference type="Proteomes" id="UP000272942">
    <property type="component" value="Unassembled WGS sequence"/>
</dbReference>
<feature type="region of interest" description="Disordered" evidence="1">
    <location>
        <begin position="83"/>
        <end position="102"/>
    </location>
</feature>
<reference evidence="2 3" key="2">
    <citation type="submission" date="2018-11" db="EMBL/GenBank/DDBJ databases">
        <authorList>
            <consortium name="Pathogen Informatics"/>
        </authorList>
    </citation>
    <scope>NUCLEOTIDE SEQUENCE [LARGE SCALE GENOMIC DNA]</scope>
    <source>
        <strain evidence="2 3">Egypt</strain>
    </source>
</reference>
<protein>
    <submittedName>
        <fullName evidence="4">ClpX-type ZB domain-containing protein</fullName>
    </submittedName>
</protein>
<evidence type="ECO:0000313" key="2">
    <source>
        <dbReference type="EMBL" id="VDP85846.1"/>
    </source>
</evidence>
<reference evidence="4" key="1">
    <citation type="submission" date="2016-06" db="UniProtKB">
        <authorList>
            <consortium name="WormBaseParasite"/>
        </authorList>
    </citation>
    <scope>IDENTIFICATION</scope>
</reference>
<evidence type="ECO:0000256" key="1">
    <source>
        <dbReference type="SAM" id="MobiDB-lite"/>
    </source>
</evidence>
<accession>A0A183ARY5</accession>
<gene>
    <name evidence="2" type="ORF">ECPE_LOCUS9720</name>
</gene>
<dbReference type="WBParaSite" id="ECPE_0000975101-mRNA-1">
    <property type="protein sequence ID" value="ECPE_0000975101-mRNA-1"/>
    <property type="gene ID" value="ECPE_0000975101"/>
</dbReference>
<evidence type="ECO:0000313" key="3">
    <source>
        <dbReference type="Proteomes" id="UP000272942"/>
    </source>
</evidence>
<keyword evidence="3" id="KW-1185">Reference proteome</keyword>
<evidence type="ECO:0000313" key="4">
    <source>
        <dbReference type="WBParaSite" id="ECPE_0000975101-mRNA-1"/>
    </source>
</evidence>
<feature type="compositionally biased region" description="Polar residues" evidence="1">
    <location>
        <begin position="18"/>
        <end position="34"/>
    </location>
</feature>
<feature type="region of interest" description="Disordered" evidence="1">
    <location>
        <begin position="1"/>
        <end position="34"/>
    </location>
</feature>